<dbReference type="CDD" id="cd17631">
    <property type="entry name" value="FACL_FadD13-like"/>
    <property type="match status" value="1"/>
</dbReference>
<dbReference type="InterPro" id="IPR050237">
    <property type="entry name" value="ATP-dep_AMP-bd_enzyme"/>
</dbReference>
<dbReference type="InterPro" id="IPR045851">
    <property type="entry name" value="AMP-bd_C_sf"/>
</dbReference>
<dbReference type="Pfam" id="PF13193">
    <property type="entry name" value="AMP-binding_C"/>
    <property type="match status" value="1"/>
</dbReference>
<dbReference type="GO" id="GO:0016878">
    <property type="term" value="F:acid-thiol ligase activity"/>
    <property type="evidence" value="ECO:0007669"/>
    <property type="project" value="UniProtKB-ARBA"/>
</dbReference>
<evidence type="ECO:0000256" key="1">
    <source>
        <dbReference type="ARBA" id="ARBA00006432"/>
    </source>
</evidence>
<dbReference type="Gene3D" id="3.40.50.12780">
    <property type="entry name" value="N-terminal domain of ligase-like"/>
    <property type="match status" value="1"/>
</dbReference>
<dbReference type="NCBIfam" id="NF004837">
    <property type="entry name" value="PRK06187.1"/>
    <property type="match status" value="1"/>
</dbReference>
<gene>
    <name evidence="5" type="ORF">EDD58_101210</name>
</gene>
<feature type="domain" description="AMP-dependent synthetase/ligase" evidence="3">
    <location>
        <begin position="10"/>
        <end position="368"/>
    </location>
</feature>
<dbReference type="PANTHER" id="PTHR43767:SF1">
    <property type="entry name" value="NONRIBOSOMAL PEPTIDE SYNTHASE PES1 (EUROFUNG)-RELATED"/>
    <property type="match status" value="1"/>
</dbReference>
<organism evidence="5 6">
    <name type="scientific">Hazenella coriacea</name>
    <dbReference type="NCBI Taxonomy" id="1179467"/>
    <lineage>
        <taxon>Bacteria</taxon>
        <taxon>Bacillati</taxon>
        <taxon>Bacillota</taxon>
        <taxon>Bacilli</taxon>
        <taxon>Bacillales</taxon>
        <taxon>Thermoactinomycetaceae</taxon>
        <taxon>Hazenella</taxon>
    </lineage>
</organism>
<feature type="domain" description="AMP-binding enzyme C-terminal" evidence="4">
    <location>
        <begin position="418"/>
        <end position="493"/>
    </location>
</feature>
<dbReference type="Gene3D" id="3.30.300.30">
    <property type="match status" value="1"/>
</dbReference>
<evidence type="ECO:0000256" key="2">
    <source>
        <dbReference type="ARBA" id="ARBA00022598"/>
    </source>
</evidence>
<dbReference type="Proteomes" id="UP000294937">
    <property type="component" value="Unassembled WGS sequence"/>
</dbReference>
<evidence type="ECO:0000259" key="4">
    <source>
        <dbReference type="Pfam" id="PF13193"/>
    </source>
</evidence>
<dbReference type="InterPro" id="IPR042099">
    <property type="entry name" value="ANL_N_sf"/>
</dbReference>
<proteinExistence type="inferred from homology"/>
<dbReference type="AlphaFoldDB" id="A0A4R3LBJ0"/>
<dbReference type="InterPro" id="IPR020845">
    <property type="entry name" value="AMP-binding_CS"/>
</dbReference>
<dbReference type="FunFam" id="3.30.300.30:FF:000008">
    <property type="entry name" value="2,3-dihydroxybenzoate-AMP ligase"/>
    <property type="match status" value="1"/>
</dbReference>
<evidence type="ECO:0000313" key="5">
    <source>
        <dbReference type="EMBL" id="TCS96575.1"/>
    </source>
</evidence>
<dbReference type="Pfam" id="PF00501">
    <property type="entry name" value="AMP-binding"/>
    <property type="match status" value="1"/>
</dbReference>
<protein>
    <submittedName>
        <fullName evidence="5">O-succinylbenzoate-CoA ligase</fullName>
    </submittedName>
</protein>
<name>A0A4R3LBJ0_9BACL</name>
<dbReference type="PROSITE" id="PS00455">
    <property type="entry name" value="AMP_BINDING"/>
    <property type="match status" value="1"/>
</dbReference>
<dbReference type="InterPro" id="IPR025110">
    <property type="entry name" value="AMP-bd_C"/>
</dbReference>
<dbReference type="InterPro" id="IPR000873">
    <property type="entry name" value="AMP-dep_synth/lig_dom"/>
</dbReference>
<evidence type="ECO:0000259" key="3">
    <source>
        <dbReference type="Pfam" id="PF00501"/>
    </source>
</evidence>
<keyword evidence="2 5" id="KW-0436">Ligase</keyword>
<keyword evidence="6" id="KW-1185">Reference proteome</keyword>
<dbReference type="RefSeq" id="WP_131922976.1">
    <property type="nucleotide sequence ID" value="NZ_SMAG01000001.1"/>
</dbReference>
<dbReference type="PANTHER" id="PTHR43767">
    <property type="entry name" value="LONG-CHAIN-FATTY-ACID--COA LIGASE"/>
    <property type="match status" value="1"/>
</dbReference>
<comment type="caution">
    <text evidence="5">The sequence shown here is derived from an EMBL/GenBank/DDBJ whole genome shotgun (WGS) entry which is preliminary data.</text>
</comment>
<evidence type="ECO:0000313" key="6">
    <source>
        <dbReference type="Proteomes" id="UP000294937"/>
    </source>
</evidence>
<dbReference type="SUPFAM" id="SSF56801">
    <property type="entry name" value="Acetyl-CoA synthetase-like"/>
    <property type="match status" value="1"/>
</dbReference>
<comment type="similarity">
    <text evidence="1">Belongs to the ATP-dependent AMP-binding enzyme family.</text>
</comment>
<dbReference type="EMBL" id="SMAG01000001">
    <property type="protein sequence ID" value="TCS96575.1"/>
    <property type="molecule type" value="Genomic_DNA"/>
</dbReference>
<dbReference type="OrthoDB" id="9757771at2"/>
<accession>A0A4R3LBJ0</accession>
<sequence>MTINIGQLLTHRARTYPHQEAAVDAHGRYTFDQLNERVNQLAQWLLDQQVGKGDRVALLCKNSAAMVTIFLAAAKIGAVTIPLNWRLSGEELRYIINDCEPKVIFYDESFSSQVYPLQYIPFIERFVQIGVGQQPAQYLFESVLQEHEGNEPQINAGGNDPIMIIYTSGTTGRAKGVVISHGSLWTGVNGTLSFLDWRAGDRFLSVSPLFHISGVGLVLTGLVRGMTVVYMHDFHPDFVWELIERERISHFMSVPAMLKLMFISPNWLKTNIDSLRFIICGGSAVPPDLIRLYDSYGIPLIQVYGMTEFTGPVSFWTPEMGMDQCQSMGKPVFQTEVLIVDPETNEVLPEGKVGEIVCRGPQTFLGYWKNDEETRKVIRNGWYHTGDLGKIDEDGFLTVIDRYKDMIICGGTNIYPAEVEAIIQNIDGVAEVAVIGVADEIWGEIPRAYVVKRPNSDLTEQDILDYCRTRLAEFKFGNDVQFIDKLPRNSVGKILKHELRKIVIHHPDHEMHDEV</sequence>
<reference evidence="5 6" key="1">
    <citation type="submission" date="2019-03" db="EMBL/GenBank/DDBJ databases">
        <title>Genomic Encyclopedia of Type Strains, Phase IV (KMG-IV): sequencing the most valuable type-strain genomes for metagenomic binning, comparative biology and taxonomic classification.</title>
        <authorList>
            <person name="Goeker M."/>
        </authorList>
    </citation>
    <scope>NUCLEOTIDE SEQUENCE [LARGE SCALE GENOMIC DNA]</scope>
    <source>
        <strain evidence="5 6">DSM 45707</strain>
    </source>
</reference>